<keyword evidence="1" id="KW-1133">Transmembrane helix</keyword>
<dbReference type="EMBL" id="CAUJNA010003653">
    <property type="protein sequence ID" value="CAJ1406994.1"/>
    <property type="molecule type" value="Genomic_DNA"/>
</dbReference>
<accession>A0AA36JJU1</accession>
<feature type="transmembrane region" description="Helical" evidence="1">
    <location>
        <begin position="37"/>
        <end position="58"/>
    </location>
</feature>
<reference evidence="2" key="1">
    <citation type="submission" date="2023-08" db="EMBL/GenBank/DDBJ databases">
        <authorList>
            <person name="Chen Y."/>
            <person name="Shah S."/>
            <person name="Dougan E. K."/>
            <person name="Thang M."/>
            <person name="Chan C."/>
        </authorList>
    </citation>
    <scope>NUCLEOTIDE SEQUENCE</scope>
</reference>
<keyword evidence="1" id="KW-0812">Transmembrane</keyword>
<evidence type="ECO:0000313" key="2">
    <source>
        <dbReference type="EMBL" id="CAJ1406994.1"/>
    </source>
</evidence>
<gene>
    <name evidence="2" type="ORF">EVOR1521_LOCUS28806</name>
</gene>
<dbReference type="AlphaFoldDB" id="A0AA36JJU1"/>
<proteinExistence type="predicted"/>
<evidence type="ECO:0000256" key="1">
    <source>
        <dbReference type="SAM" id="Phobius"/>
    </source>
</evidence>
<sequence>MYLPLLQGSGPAADVRRKLHVRHDCGDAETPSWGCRVFILAMMATGVLPAALLGVWYWQMGAGPVQPVQPAIGLVQTPSAPSKAPVAAFLRNSANSSSPISLANLAGSGYGGTGGTGGTGGDSGTGSYEKIQGVIHAKINQENFLEAWGEAASSSAHLLGVVARGGKVEASQGIEIAGGVVSALTSLKIMDPVLGFALGMFSSFFSAFYEEGPDKYIMDIVQTVVPDLIEDALVKQTLQRAEDNLGNFQEDEDMWDQLARADPAARKFQCYSKIPNYNNARPDMFGDCWHGAADYPVSEGCSKFVLGGGIKAANMFALTHINVLRSCASADNSGADAYINEAHRLRAVYMLLLRQTVGFLVREWKEKMPSPKMLTYVSDGVFAGGECTGWWPTDTVDPVTGKRFVQDCNLPEADCNFVGYDEMNKPIDDCTNAYKERTFSNFEQQWLFANQFLLAYKPPTAASTARTLIPL</sequence>
<name>A0AA36JJU1_9DINO</name>
<dbReference type="Proteomes" id="UP001178507">
    <property type="component" value="Unassembled WGS sequence"/>
</dbReference>
<comment type="caution">
    <text evidence="2">The sequence shown here is derived from an EMBL/GenBank/DDBJ whole genome shotgun (WGS) entry which is preliminary data.</text>
</comment>
<evidence type="ECO:0000313" key="3">
    <source>
        <dbReference type="Proteomes" id="UP001178507"/>
    </source>
</evidence>
<protein>
    <submittedName>
        <fullName evidence="2">Uncharacterized protein</fullName>
    </submittedName>
</protein>
<keyword evidence="1" id="KW-0472">Membrane</keyword>
<keyword evidence="3" id="KW-1185">Reference proteome</keyword>
<organism evidence="2 3">
    <name type="scientific">Effrenium voratum</name>
    <dbReference type="NCBI Taxonomy" id="2562239"/>
    <lineage>
        <taxon>Eukaryota</taxon>
        <taxon>Sar</taxon>
        <taxon>Alveolata</taxon>
        <taxon>Dinophyceae</taxon>
        <taxon>Suessiales</taxon>
        <taxon>Symbiodiniaceae</taxon>
        <taxon>Effrenium</taxon>
    </lineage>
</organism>